<gene>
    <name evidence="2" type="ORF">SAMN05421680_103151</name>
    <name evidence="1" type="ORF">Xmau_01322</name>
</gene>
<reference evidence="1 4" key="3">
    <citation type="journal article" date="2017" name="Nat. Microbiol.">
        <title>Natural product diversity associated with the nematode symbionts Photorhabdus and Xenorhabdus.</title>
        <authorList>
            <person name="Tobias N.J."/>
            <person name="Wolff H."/>
            <person name="Djahanschiri B."/>
            <person name="Grundmann F."/>
            <person name="Kronenwerth M."/>
            <person name="Shi Y.M."/>
            <person name="Simonyi S."/>
            <person name="Grun P."/>
            <person name="Shapiro-Ilan D."/>
            <person name="Pidot S.J."/>
            <person name="Stinear T.P."/>
            <person name="Ebersberger I."/>
            <person name="Bode H.B."/>
        </authorList>
    </citation>
    <scope>NUCLEOTIDE SEQUENCE [LARGE SCALE GENOMIC DNA]</scope>
    <source>
        <strain evidence="1 4">DSM 17908</strain>
    </source>
</reference>
<proteinExistence type="predicted"/>
<name>A0A1I3KQI0_9GAMM</name>
<evidence type="ECO:0000313" key="1">
    <source>
        <dbReference type="EMBL" id="PHM45114.1"/>
    </source>
</evidence>
<dbReference type="EMBL" id="NITY01000003">
    <property type="protein sequence ID" value="PHM45114.1"/>
    <property type="molecule type" value="Genomic_DNA"/>
</dbReference>
<evidence type="ECO:0000313" key="4">
    <source>
        <dbReference type="Proteomes" id="UP000224607"/>
    </source>
</evidence>
<dbReference type="Proteomes" id="UP000198919">
    <property type="component" value="Unassembled WGS sequence"/>
</dbReference>
<reference evidence="2" key="1">
    <citation type="submission" date="2016-10" db="EMBL/GenBank/DDBJ databases">
        <authorList>
            <person name="de Groot N.N."/>
        </authorList>
    </citation>
    <scope>NUCLEOTIDE SEQUENCE [LARGE SCALE GENOMIC DNA]</scope>
    <source>
        <strain evidence="2">DSM 17908</strain>
    </source>
</reference>
<evidence type="ECO:0000313" key="2">
    <source>
        <dbReference type="EMBL" id="SFI74375.1"/>
    </source>
</evidence>
<evidence type="ECO:0000313" key="3">
    <source>
        <dbReference type="Proteomes" id="UP000198919"/>
    </source>
</evidence>
<dbReference type="Proteomes" id="UP000224607">
    <property type="component" value="Unassembled WGS sequence"/>
</dbReference>
<reference evidence="3" key="2">
    <citation type="submission" date="2016-10" db="EMBL/GenBank/DDBJ databases">
        <authorList>
            <person name="Varghese N."/>
            <person name="Submissions S."/>
        </authorList>
    </citation>
    <scope>NUCLEOTIDE SEQUENCE [LARGE SCALE GENOMIC DNA]</scope>
    <source>
        <strain evidence="3">DSM 17908</strain>
    </source>
</reference>
<keyword evidence="4" id="KW-1185">Reference proteome</keyword>
<sequence length="154" mass="17715">MRLLFCHSADKEGWFAGSFAERFSRLLPEVIIEAYLGEVETSEIIRNVYASSTKHSQPNANYHIDYQKDYQGKYIGKGIKQTLVADFEPSYTAKIMYPTNSIDVDERTRFVTGIQRLEAQFETCDPVSIKDMLSSRLFFCNGQSSRNINDFLDK</sequence>
<protein>
    <submittedName>
        <fullName evidence="2">Uncharacterized protein</fullName>
    </submittedName>
</protein>
<dbReference type="AlphaFoldDB" id="A0A1I3KQI0"/>
<accession>A0A1I3KQI0</accession>
<dbReference type="EMBL" id="FORG01000003">
    <property type="protein sequence ID" value="SFI74375.1"/>
    <property type="molecule type" value="Genomic_DNA"/>
</dbReference>
<organism evidence="2 3">
    <name type="scientific">Xenorhabdus mauleonii</name>
    <dbReference type="NCBI Taxonomy" id="351675"/>
    <lineage>
        <taxon>Bacteria</taxon>
        <taxon>Pseudomonadati</taxon>
        <taxon>Pseudomonadota</taxon>
        <taxon>Gammaproteobacteria</taxon>
        <taxon>Enterobacterales</taxon>
        <taxon>Morganellaceae</taxon>
        <taxon>Xenorhabdus</taxon>
    </lineage>
</organism>